<dbReference type="SUPFAM" id="SSF55729">
    <property type="entry name" value="Acyl-CoA N-acyltransferases (Nat)"/>
    <property type="match status" value="1"/>
</dbReference>
<dbReference type="Proteomes" id="UP000078383">
    <property type="component" value="Unassembled WGS sequence"/>
</dbReference>
<dbReference type="InterPro" id="IPR000182">
    <property type="entry name" value="GNAT_dom"/>
</dbReference>
<dbReference type="AlphaFoldDB" id="A0A174ZRU7"/>
<organism evidence="2 3">
    <name type="scientific">[Ruminococcus] torques</name>
    <dbReference type="NCBI Taxonomy" id="33039"/>
    <lineage>
        <taxon>Bacteria</taxon>
        <taxon>Bacillati</taxon>
        <taxon>Bacillota</taxon>
        <taxon>Clostridia</taxon>
        <taxon>Lachnospirales</taxon>
        <taxon>Lachnospiraceae</taxon>
        <taxon>Mediterraneibacter</taxon>
    </lineage>
</organism>
<dbReference type="InterPro" id="IPR016181">
    <property type="entry name" value="Acyl_CoA_acyltransferase"/>
</dbReference>
<feature type="domain" description="N-acetyltransferase" evidence="1">
    <location>
        <begin position="2"/>
        <end position="171"/>
    </location>
</feature>
<dbReference type="OrthoDB" id="8750087at2"/>
<proteinExistence type="predicted"/>
<reference evidence="2 3" key="1">
    <citation type="submission" date="2015-09" db="EMBL/GenBank/DDBJ databases">
        <authorList>
            <consortium name="Pathogen Informatics"/>
        </authorList>
    </citation>
    <scope>NUCLEOTIDE SEQUENCE [LARGE SCALE GENOMIC DNA]</scope>
    <source>
        <strain evidence="2 3">2789STDY5834889</strain>
    </source>
</reference>
<evidence type="ECO:0000313" key="3">
    <source>
        <dbReference type="Proteomes" id="UP000078383"/>
    </source>
</evidence>
<dbReference type="GO" id="GO:0016747">
    <property type="term" value="F:acyltransferase activity, transferring groups other than amino-acyl groups"/>
    <property type="evidence" value="ECO:0007669"/>
    <property type="project" value="InterPro"/>
</dbReference>
<accession>A0A174ZRU7</accession>
<evidence type="ECO:0000259" key="1">
    <source>
        <dbReference type="PROSITE" id="PS51186"/>
    </source>
</evidence>
<sequence>MINIIRVGRERLREAYEIVNKVDQGMNVPEWFVAEPYEEFDFWMNEERGILYLAVDEDENVGAMFFVILPGLHPDNLGYDLNMEEEQLKLCAMMDTAAVLPEFRGHHLQYEMMQHAEADLREMGYKYLLCTVHPENVFSRSNVMKQGYEKLLTKEKYGGFLRDIWMKQIIE</sequence>
<name>A0A174ZRU7_9FIRM</name>
<dbReference type="CDD" id="cd04301">
    <property type="entry name" value="NAT_SF"/>
    <property type="match status" value="1"/>
</dbReference>
<dbReference type="RefSeq" id="WP_055172840.1">
    <property type="nucleotide sequence ID" value="NZ_CZBX01000009.1"/>
</dbReference>
<protein>
    <submittedName>
        <fullName evidence="2">Acetyltransferase (GNAT) family</fullName>
    </submittedName>
</protein>
<gene>
    <name evidence="2" type="ORF">ERS852502_02124</name>
</gene>
<dbReference type="Pfam" id="PF00583">
    <property type="entry name" value="Acetyltransf_1"/>
    <property type="match status" value="1"/>
</dbReference>
<keyword evidence="2" id="KW-0808">Transferase</keyword>
<dbReference type="Gene3D" id="3.40.630.30">
    <property type="match status" value="1"/>
</dbReference>
<dbReference type="PROSITE" id="PS51186">
    <property type="entry name" value="GNAT"/>
    <property type="match status" value="1"/>
</dbReference>
<dbReference type="EMBL" id="CZBX01000009">
    <property type="protein sequence ID" value="CUQ90123.1"/>
    <property type="molecule type" value="Genomic_DNA"/>
</dbReference>
<evidence type="ECO:0000313" key="2">
    <source>
        <dbReference type="EMBL" id="CUQ90123.1"/>
    </source>
</evidence>